<dbReference type="OrthoDB" id="448446at2759"/>
<evidence type="ECO:0000313" key="3">
    <source>
        <dbReference type="Proteomes" id="UP000054248"/>
    </source>
</evidence>
<feature type="region of interest" description="Disordered" evidence="1">
    <location>
        <begin position="139"/>
        <end position="201"/>
    </location>
</feature>
<accession>A0A0C3LJT1</accession>
<proteinExistence type="predicted"/>
<gene>
    <name evidence="2" type="ORF">M407DRAFT_28792</name>
</gene>
<feature type="compositionally biased region" description="Polar residues" evidence="1">
    <location>
        <begin position="1"/>
        <end position="15"/>
    </location>
</feature>
<feature type="compositionally biased region" description="Acidic residues" evidence="1">
    <location>
        <begin position="45"/>
        <end position="59"/>
    </location>
</feature>
<dbReference type="EMBL" id="KN823132">
    <property type="protein sequence ID" value="KIO21657.1"/>
    <property type="molecule type" value="Genomic_DNA"/>
</dbReference>
<protein>
    <submittedName>
        <fullName evidence="2">Uncharacterized protein</fullName>
    </submittedName>
</protein>
<dbReference type="AlphaFoldDB" id="A0A0C3LJT1"/>
<feature type="non-terminal residue" evidence="2">
    <location>
        <position position="214"/>
    </location>
</feature>
<dbReference type="HOGENOM" id="CLU_1291759_0_0_1"/>
<reference evidence="3" key="2">
    <citation type="submission" date="2015-01" db="EMBL/GenBank/DDBJ databases">
        <title>Evolutionary Origins and Diversification of the Mycorrhizal Mutualists.</title>
        <authorList>
            <consortium name="DOE Joint Genome Institute"/>
            <consortium name="Mycorrhizal Genomics Consortium"/>
            <person name="Kohler A."/>
            <person name="Kuo A."/>
            <person name="Nagy L.G."/>
            <person name="Floudas D."/>
            <person name="Copeland A."/>
            <person name="Barry K.W."/>
            <person name="Cichocki N."/>
            <person name="Veneault-Fourrey C."/>
            <person name="LaButti K."/>
            <person name="Lindquist E.A."/>
            <person name="Lipzen A."/>
            <person name="Lundell T."/>
            <person name="Morin E."/>
            <person name="Murat C."/>
            <person name="Riley R."/>
            <person name="Ohm R."/>
            <person name="Sun H."/>
            <person name="Tunlid A."/>
            <person name="Henrissat B."/>
            <person name="Grigoriev I.V."/>
            <person name="Hibbett D.S."/>
            <person name="Martin F."/>
        </authorList>
    </citation>
    <scope>NUCLEOTIDE SEQUENCE [LARGE SCALE GENOMIC DNA]</scope>
    <source>
        <strain evidence="3">MUT 4182</strain>
    </source>
</reference>
<dbReference type="Proteomes" id="UP000054248">
    <property type="component" value="Unassembled WGS sequence"/>
</dbReference>
<sequence length="214" mass="23412">MAKQSNVYANSSTSHPVRRPNKRKLFEEEEDEGPSYESSGAGSEEGGDLDQEDEGDSDMDPEKPHAVAWEDDEEVDEGMLSDPDGEESVSGGDEDDEDVRLIAARCLVHTFVVPAGLWTDLVTLTGMASLPFGTLLQAKKEAEPDIESDEDSTSESDKDSDDGPPDEEDAKPTDWKIAADRKAVPKRVTKTAPAVETSKKPVSRFRQIVEVKKM</sequence>
<evidence type="ECO:0000313" key="2">
    <source>
        <dbReference type="EMBL" id="KIO21657.1"/>
    </source>
</evidence>
<feature type="region of interest" description="Disordered" evidence="1">
    <location>
        <begin position="1"/>
        <end position="96"/>
    </location>
</feature>
<feature type="compositionally biased region" description="Acidic residues" evidence="1">
    <location>
        <begin position="69"/>
        <end position="96"/>
    </location>
</feature>
<feature type="compositionally biased region" description="Basic and acidic residues" evidence="1">
    <location>
        <begin position="170"/>
        <end position="183"/>
    </location>
</feature>
<name>A0A0C3LJT1_9AGAM</name>
<organism evidence="2 3">
    <name type="scientific">Tulasnella calospora MUT 4182</name>
    <dbReference type="NCBI Taxonomy" id="1051891"/>
    <lineage>
        <taxon>Eukaryota</taxon>
        <taxon>Fungi</taxon>
        <taxon>Dikarya</taxon>
        <taxon>Basidiomycota</taxon>
        <taxon>Agaricomycotina</taxon>
        <taxon>Agaricomycetes</taxon>
        <taxon>Cantharellales</taxon>
        <taxon>Tulasnellaceae</taxon>
        <taxon>Tulasnella</taxon>
    </lineage>
</organism>
<evidence type="ECO:0000256" key="1">
    <source>
        <dbReference type="SAM" id="MobiDB-lite"/>
    </source>
</evidence>
<reference evidence="2 3" key="1">
    <citation type="submission" date="2014-04" db="EMBL/GenBank/DDBJ databases">
        <authorList>
            <consortium name="DOE Joint Genome Institute"/>
            <person name="Kuo A."/>
            <person name="Girlanda M."/>
            <person name="Perotto S."/>
            <person name="Kohler A."/>
            <person name="Nagy L.G."/>
            <person name="Floudas D."/>
            <person name="Copeland A."/>
            <person name="Barry K.W."/>
            <person name="Cichocki N."/>
            <person name="Veneault-Fourrey C."/>
            <person name="LaButti K."/>
            <person name="Lindquist E.A."/>
            <person name="Lipzen A."/>
            <person name="Lundell T."/>
            <person name="Morin E."/>
            <person name="Murat C."/>
            <person name="Sun H."/>
            <person name="Tunlid A."/>
            <person name="Henrissat B."/>
            <person name="Grigoriev I.V."/>
            <person name="Hibbett D.S."/>
            <person name="Martin F."/>
            <person name="Nordberg H.P."/>
            <person name="Cantor M.N."/>
            <person name="Hua S.X."/>
        </authorList>
    </citation>
    <scope>NUCLEOTIDE SEQUENCE [LARGE SCALE GENOMIC DNA]</scope>
    <source>
        <strain evidence="2 3">MUT 4182</strain>
    </source>
</reference>
<feature type="compositionally biased region" description="Acidic residues" evidence="1">
    <location>
        <begin position="144"/>
        <end position="169"/>
    </location>
</feature>
<keyword evidence="3" id="KW-1185">Reference proteome</keyword>